<evidence type="ECO:0000313" key="3">
    <source>
        <dbReference type="Proteomes" id="UP001059597"/>
    </source>
</evidence>
<reference evidence="2" key="1">
    <citation type="submission" date="2022-06" db="EMBL/GenBank/DDBJ databases">
        <title>Complete genome sequence of Streptomyces nigrescens HEK616.</title>
        <authorList>
            <person name="Asamizu S."/>
            <person name="Onaka H."/>
        </authorList>
    </citation>
    <scope>NUCLEOTIDE SEQUENCE</scope>
    <source>
        <strain evidence="2">HEK616</strain>
    </source>
</reference>
<dbReference type="RefSeq" id="WP_261954316.1">
    <property type="nucleotide sequence ID" value="NZ_AP026073.1"/>
</dbReference>
<organism evidence="2 3">
    <name type="scientific">Streptomyces nigrescens</name>
    <dbReference type="NCBI Taxonomy" id="1920"/>
    <lineage>
        <taxon>Bacteria</taxon>
        <taxon>Bacillati</taxon>
        <taxon>Actinomycetota</taxon>
        <taxon>Actinomycetes</taxon>
        <taxon>Kitasatosporales</taxon>
        <taxon>Streptomycetaceae</taxon>
        <taxon>Streptomyces</taxon>
    </lineage>
</organism>
<feature type="region of interest" description="Disordered" evidence="1">
    <location>
        <begin position="147"/>
        <end position="170"/>
    </location>
</feature>
<feature type="compositionally biased region" description="Low complexity" evidence="1">
    <location>
        <begin position="152"/>
        <end position="165"/>
    </location>
</feature>
<evidence type="ECO:0000313" key="2">
    <source>
        <dbReference type="EMBL" id="BDM70596.1"/>
    </source>
</evidence>
<accession>A0ABM7ZW67</accession>
<dbReference type="EMBL" id="AP026073">
    <property type="protein sequence ID" value="BDM70596.1"/>
    <property type="molecule type" value="Genomic_DNA"/>
</dbReference>
<keyword evidence="3" id="KW-1185">Reference proteome</keyword>
<sequence>MPSKSVAKRSQAAVAGVGQLDLDDLKNEDEQQLHARGVAYAQEYVRARDVAATMVKNLAVVVYSVRLYRGDPRGEGWDTKQAVKAIYDSANLDDETRERLSNAVRYHVGNLQRAHLSPRELKRLGLKEASPLERMKASRAANQTLLNGARVSSQAAKAKSSKTSTGADEGALPETTDVRIVANQMKLADAALAIVRRLDADVLVSEAVTDGQRNRVDEDLAAMQEEIARLRRKIRRRPKAKG</sequence>
<proteinExistence type="predicted"/>
<gene>
    <name evidence="2" type="ORF">HEK616_40830</name>
</gene>
<protein>
    <submittedName>
        <fullName evidence="2">Uncharacterized protein</fullName>
    </submittedName>
</protein>
<evidence type="ECO:0000256" key="1">
    <source>
        <dbReference type="SAM" id="MobiDB-lite"/>
    </source>
</evidence>
<dbReference type="Proteomes" id="UP001059597">
    <property type="component" value="Chromosome"/>
</dbReference>
<name>A0ABM7ZW67_STRNI</name>